<dbReference type="InterPro" id="IPR050091">
    <property type="entry name" value="PKS_NRPS_Biosynth_Enz"/>
</dbReference>
<dbReference type="InterPro" id="IPR009081">
    <property type="entry name" value="PP-bd_ACP"/>
</dbReference>
<sequence>MGSANLLQETAEPIAIIGTACRFSGSLNNPSKLWKFLRKPEDVLTKIPQERFNVDAYYHPNGLHHGTSNVTESYLLQEDVRLFDSNFFNIKPIEAQAIDPQQRLLLEVVYESLEAAGMSMESMAGSQTGVYVGLMCGDYSEHIQRDIDSLPTYMATGTARSIISNRISYFFDWHGPSMTIDTACSSSLVAVHQAVQLLRSGDSNVAVAAGANLILGPELYIGEAKLNMLSPTGRSRMWDADANGYARGEGVASVILKRLSDAIRDGDHVECVIRESGVNSDGRTKGITMPNELAQAELIRRVYHKAGLDPLDEAHRCQFFEAHGTGTNAGDAREAAGISQAFFAPNDSEQASPLYVGSIKTTLGHTEGTAGLAGLIKSSLALQNATIPPNLLFDNLSPSVEPFYGNLQIVRAALPWPKVTGPRRASVNSFGFGGTNAHVILESFAGTAATDVCDSIRTPSIPFVFSAASETALAGALESYSAYLKSNPEVDLVDLAYTLSSRRSALSYRASFSATTSGELKTKLDEHLAKFRDNDSPVTLASRPDGSAARILGVFTGQGAQWAGMGRELVRGFKYARDVLKDLEATLSSLPDETHRPSWSLTEELLAGPAESRVGEARMSQPLCTAIQILLADLLKLAGVEFTAVIGHSSGEIGAAYAAGFISRSDAIKIAYYRGLSTEESRLVGQMGAMMAVGTTFEDATEICSLEAFEGRVCVAACNSPSSITLSGDADAIDEVKAIFDDEKKFARKLKVDKAYHSHHMAACEASYSEALKACLTDPEPATGEKHSLGPHWYSSVHSGSRVSQNNDDLRGKYWVDNMLQPVLLSRAIESAVADDGPFNLVLEVGPHPALQGPVQETLQAWNQDLPPPTYTGSLRRGHNDTSSFADALGSVWAQFNGVVGLAKYDLLVNEREDSDQRKRSVISSLPTYKWDHGRPYWHDSRISRAFRNRTDPPNALLGTRVMDGIADGVMRWRNMIKPSQLPWIRGHQLQGQMVYPAAAYISTAVEASAFVAGGQPLKLIEISDFTIGKALTFEQDQSTAETLFVVSNIVRDEAKGTVSAVFQFNASLNPSADELTCLATGKLLLILDTAEGARNASDNLPTRTPEPPILANVREDQFYSSLAALGYQYTGEFRGLSDLRRKMNYGKASVNVPLQDEPADEILVHPALLDVAFQAIFLAYWWPNDGSLDQLHVPTSIANIRLDASEFGHVTTLEAPATLELESHLTDDPLKTSGIRGDVDIFGPGGQRVMVQIQGVSVTAFSERSSEHDRQLFSEHVWGPALPDGSLAANKRATDGDFELALDLERLSIYFMKNLEEQIPVSVRAGMTLEWHHEALFDFTDHVLTQTRNGRQRFADPEWLNDTWEDIARIIEKYPHSIEIRLNKTVGENLPAAVRGETQILEHMFKDNLLNRYYTEAMGLREATDFLARTVAQLVHRYPHMNILEIGAGTGGATKAVMRDINHTTFSSYTFTDISTGFFETAMGVFDKSADKMIFKALDAEKDVVEQGYKEHSYDVVIASLVLHATKNLETTLANTRRLLKPGGYLIMLEITNNDVLRVGFAMSGLPGWWLGKEEGRRFSPCVSSMEWHDALLKTGFSGIDTLTPEVDVLCRPLSVIVSQAVDEQMALIRQPLLHPDGFRSPDVADDGSLVIIGGSSLTTSVLIDEILQLLQPFDLSVTRFVDLGEVDASLMSPAALVLSVTELDRPIFQDFAEETMEGLKSVFDYHQRTILWITRGCRADEPYMNMTLGFGRTLALENPDVRLQFLDLHVERRPDAKTICEALLRLRVVSVESDATLWTREQEIFQEGDCMIVPRLVPISDSNQRYNASKRSITTLRNSAVSAVELCKNHADKTYRFTDADLIGIDHPSCDVIIKVRQSALNSVGGTMYAIFGSDPSTGDSVVGLSSRLWSRVPMSSSHLIKCSDQTNESAGNAGQLLVWLDTEIQADAILKSLQTGSTAILVQPDPLLVHVLEQHKAAKSLTLFYAVTSPNIPCSRESEASWVTLNISLPQRTIKELLPSNVSTVISCGDGNYGELISSCLPSGTWSTALGPLVHSHVSSADLDVELILKRTLSHKGGLLQPEYKTVTPLDVVSGTQPQTTNAVVDWEAEPQLPVQLTSVGNATRFEGNKTYVLFGLTSDLGLSLCDWMVSHGARNIVLTSRRPQVDERWLSQKKKAGVRIEVISNDITSKSAVEGLVATIRRGWPPIAGIMHGAMVLQDAVFSEMSHETMTKVLRPKVLGAIYLDQLFQSDHPLDFFIFFSSLASASGNRGQSNYSAANMFMTAKTFERRRKGLAASVLHIGAVMGVGYVMREVSETVFPAIRRAGFMWMEERGFHQCIAESILAGRPGSGRNPEIVTGLRLVNAREEEPTPWMNNPRFQHCVNWGDVVGSKDTRHTGTAAMAPKRALQQASTPEEVARIVEESIIAKFQVALQLPAMEDERARATLLQSNADDLGVDSLVAVEIRSWFLKELDVEMPVLKILGGATVQDMVTFAFEKVSDDNTITPCLDGTALSTSSSSPKELEVDVIPGAQTTSPDHEYSSEGNTGSSSAHSSASSVWEPANVLPKSLLPPSSPETPMSDAGDIPLTSTPTTAKTESKKAQKIEVVKRVPLSFGQSRFWFLRRYVEDPTTFNITFSVKLRGPLRATALAAAVERLGARHEALRTAFMEEQGPVMQVVLSKSRLSLEKKPVVDIEEVDNIFQSVKSYVYNIEEGDSMRILLLSSPDPETHHLIIGYHHINMDGASLEVFLADLERAYMGRPFIPKSPLQYPDYAEKQRRDIESGIFKEQIAYWHQELLSPLPAPVLPLLPSSTSKTRHPLQNYDHIRVDRRIDPHLAKRVQQACSQQKANAFHFYMAVFQLTLYRLLGKSDICLGMADANRFEGSLSTSMGMYLNLLPVRFSLDPEEGSFPEVLKQTRRKVYGALANSALPFDVLLDELKIPRSTQHSPLFQAFINYRSGVAEKRTLGAVEGQGEEYQFGRTGYDISIDIMDDPNGTPFLMFNGQKGLYSLQDTEVFADGFVQMLDYFSNSPTALLASAPVLSGGAEASGQIAESISRGVDAESVWSETVVHQIDKWVSSQPAAVALNDTNGNTWTYREMGVRVNDLALALTELGVKAGSKVCVFQEPCIDWVCIMVAILRVGAAYVALDTQLPSARLSNLLEQCQPTVLVVHDATASLAQTFVQGQSEVSIVNLSTTAIASTNRSAVELPIASTVKGPACILFTSGTTGKPKGVVLSHENLRNHLEWGQVKGPEVILQQSACSFDLALEQVLLALVYGGTLVVVPRELRGDPVGITKVMLTEKVTWTGATPSEYHSWIQYGYDNLRQCQQWRLALSVGEEMPQVLVKSFDALGLESLHIWNSYGPCETTMGTTATEVQSDDGRVLQPITVGKTLPNRAIYILDNDVKPVPTGVVGEVVIGGAGVAIGYLGNDDQTAASFLPDPFATAFDKSNGWTRMYRTGDRGRLRSDTGDLELLGRIDGDTQVKIHGARVELQEVEAAVQHLAGDTITAVAVTVRGGQKSTSPFLVAHVVLAPGATSDTQLDAVKRALSDEWPLPRYMNPAVIIPVASLPRTPSGKLDRSAISALPISNGSQQATAAAQLSNMEDQLRSAWEEVLAPSTPVEDGLHQSRHIDGGSDFFHVGGNSMLLIKLQALIKRRFGANITVMRLFERSTLRDMATEIHDATSALDIEVDWIAETAMGKDVVDAGNFNIASLKEKGKSASSGLVVILTGATGFLGMEVLSQLVASPRVATVHAIAVRSASKLGALADSPKVVVHTGDLTQDRLGLSLETAREVFSRSHVLIHSGSDVSFLKTYQTLRVPNVEGTKELARLALEHGVLFHYISTAVTGRLNQQDSFGEVSLRDSTPPPDWQDGYIASKWAAEVLLENVHDELGLPVWIHRPSSITGDGASETDVMNSVVKFARLLRAVPTSNRWRGLLDFISLEKSARGILETVLADPEIGSDVSGDVRYLHHSGELLIPVDGLHRYLEKEDQQDYREIALDEWVEEAVQKGLNVLIAAYLSAIDEFKLDIVFQRLT</sequence>
<dbReference type="Gene3D" id="3.40.50.720">
    <property type="entry name" value="NAD(P)-binding Rossmann-like Domain"/>
    <property type="match status" value="2"/>
</dbReference>
<dbReference type="InterPro" id="IPR020807">
    <property type="entry name" value="PKS_DH"/>
</dbReference>
<dbReference type="Gene3D" id="3.30.559.10">
    <property type="entry name" value="Chloramphenicol acetyltransferase-like domain"/>
    <property type="match status" value="1"/>
</dbReference>
<dbReference type="SMART" id="SM00825">
    <property type="entry name" value="PKS_KS"/>
    <property type="match status" value="1"/>
</dbReference>
<evidence type="ECO:0000259" key="12">
    <source>
        <dbReference type="PROSITE" id="PS50075"/>
    </source>
</evidence>
<dbReference type="Pfam" id="PF02801">
    <property type="entry name" value="Ketoacyl-synt_C"/>
    <property type="match status" value="1"/>
</dbReference>
<dbReference type="InterPro" id="IPR020806">
    <property type="entry name" value="PKS_PP-bd"/>
</dbReference>
<dbReference type="PROSITE" id="PS52004">
    <property type="entry name" value="KS3_2"/>
    <property type="match status" value="1"/>
</dbReference>
<dbReference type="NCBIfam" id="TIGR01733">
    <property type="entry name" value="AA-adenyl-dom"/>
    <property type="match status" value="1"/>
</dbReference>
<comment type="similarity">
    <text evidence="9">In the C-terminal section; belongs to the NRP synthetase family.</text>
</comment>
<dbReference type="Pfam" id="PF00550">
    <property type="entry name" value="PP-binding"/>
    <property type="match status" value="2"/>
</dbReference>
<dbReference type="SUPFAM" id="SSF53901">
    <property type="entry name" value="Thiolase-like"/>
    <property type="match status" value="1"/>
</dbReference>
<evidence type="ECO:0000256" key="5">
    <source>
        <dbReference type="ARBA" id="ARBA00022679"/>
    </source>
</evidence>
<feature type="active site" description="Proton acceptor; for dehydratase activity" evidence="10">
    <location>
        <position position="988"/>
    </location>
</feature>
<evidence type="ECO:0000256" key="3">
    <source>
        <dbReference type="ARBA" id="ARBA00022598"/>
    </source>
</evidence>
<evidence type="ECO:0000256" key="1">
    <source>
        <dbReference type="ARBA" id="ARBA00022450"/>
    </source>
</evidence>
<feature type="domain" description="Ketosynthase family 3 (KS3)" evidence="13">
    <location>
        <begin position="11"/>
        <end position="443"/>
    </location>
</feature>
<feature type="region of interest" description="N-terminal hotdog fold" evidence="10">
    <location>
        <begin position="955"/>
        <end position="1091"/>
    </location>
</feature>
<evidence type="ECO:0000256" key="10">
    <source>
        <dbReference type="PROSITE-ProRule" id="PRU01363"/>
    </source>
</evidence>
<keyword evidence="4" id="KW-0489">Methyltransferase</keyword>
<dbReference type="InterPro" id="IPR042099">
    <property type="entry name" value="ANL_N_sf"/>
</dbReference>
<dbReference type="Gene3D" id="3.30.300.30">
    <property type="match status" value="1"/>
</dbReference>
<feature type="region of interest" description="C-terminal hotdog fold" evidence="10">
    <location>
        <begin position="1111"/>
        <end position="1268"/>
    </location>
</feature>
<dbReference type="InterPro" id="IPR045851">
    <property type="entry name" value="AMP-bd_C_sf"/>
</dbReference>
<dbReference type="Pfam" id="PF08242">
    <property type="entry name" value="Methyltransf_12"/>
    <property type="match status" value="1"/>
</dbReference>
<feature type="domain" description="Carrier" evidence="12">
    <location>
        <begin position="2425"/>
        <end position="2503"/>
    </location>
</feature>
<dbReference type="InterPro" id="IPR006162">
    <property type="entry name" value="Ppantetheine_attach_site"/>
</dbReference>
<dbReference type="Pfam" id="PF00501">
    <property type="entry name" value="AMP-binding"/>
    <property type="match status" value="1"/>
</dbReference>
<dbReference type="Proteomes" id="UP001600888">
    <property type="component" value="Unassembled WGS sequence"/>
</dbReference>
<dbReference type="InterPro" id="IPR016039">
    <property type="entry name" value="Thiolase-like"/>
</dbReference>
<keyword evidence="16" id="KW-1185">Reference proteome</keyword>
<dbReference type="InterPro" id="IPR020841">
    <property type="entry name" value="PKS_Beta-ketoAc_synthase_dom"/>
</dbReference>
<dbReference type="PROSITE" id="PS52019">
    <property type="entry name" value="PKS_MFAS_DH"/>
    <property type="match status" value="1"/>
</dbReference>
<dbReference type="Pfam" id="PF00668">
    <property type="entry name" value="Condensation"/>
    <property type="match status" value="1"/>
</dbReference>
<dbReference type="InterPro" id="IPR014043">
    <property type="entry name" value="Acyl_transferase_dom"/>
</dbReference>
<dbReference type="InterPro" id="IPR029063">
    <property type="entry name" value="SAM-dependent_MTases_sf"/>
</dbReference>
<dbReference type="SUPFAM" id="SSF53335">
    <property type="entry name" value="S-adenosyl-L-methionine-dependent methyltransferases"/>
    <property type="match status" value="1"/>
</dbReference>
<keyword evidence="3" id="KW-0436">Ligase</keyword>
<dbReference type="Gene3D" id="3.40.50.150">
    <property type="entry name" value="Vaccinia Virus protein VP39"/>
    <property type="match status" value="1"/>
</dbReference>
<dbReference type="InterPro" id="IPR036291">
    <property type="entry name" value="NAD(P)-bd_dom_sf"/>
</dbReference>
<dbReference type="InterPro" id="IPR013217">
    <property type="entry name" value="Methyltransf_12"/>
</dbReference>
<dbReference type="InterPro" id="IPR014030">
    <property type="entry name" value="Ketoacyl_synth_N"/>
</dbReference>
<keyword evidence="2" id="KW-0597">Phosphoprotein</keyword>
<dbReference type="InterPro" id="IPR032821">
    <property type="entry name" value="PKS_assoc"/>
</dbReference>
<keyword evidence="1" id="KW-0596">Phosphopantetheine</keyword>
<dbReference type="SMART" id="SM00823">
    <property type="entry name" value="PKS_PP"/>
    <property type="match status" value="2"/>
</dbReference>
<evidence type="ECO:0000256" key="11">
    <source>
        <dbReference type="SAM" id="MobiDB-lite"/>
    </source>
</evidence>
<dbReference type="InterPro" id="IPR001227">
    <property type="entry name" value="Ac_transferase_dom_sf"/>
</dbReference>
<feature type="compositionally biased region" description="Low complexity" evidence="11">
    <location>
        <begin position="2547"/>
        <end position="2562"/>
    </location>
</feature>
<dbReference type="SMART" id="SM00822">
    <property type="entry name" value="PKS_KR"/>
    <property type="match status" value="1"/>
</dbReference>
<keyword evidence="7" id="KW-0560">Oxidoreductase</keyword>
<dbReference type="InterPro" id="IPR057326">
    <property type="entry name" value="KR_dom"/>
</dbReference>
<dbReference type="InterPro" id="IPR049552">
    <property type="entry name" value="PKS_DH_N"/>
</dbReference>
<dbReference type="Gene3D" id="3.40.50.12780">
    <property type="entry name" value="N-terminal domain of ligase-like"/>
    <property type="match status" value="1"/>
</dbReference>
<dbReference type="CDD" id="cd05930">
    <property type="entry name" value="A_NRPS"/>
    <property type="match status" value="1"/>
</dbReference>
<dbReference type="PANTHER" id="PTHR43775:SF20">
    <property type="entry name" value="HYBRID PKS-NRPS SYNTHETASE APDA"/>
    <property type="match status" value="1"/>
</dbReference>
<dbReference type="InterPro" id="IPR042104">
    <property type="entry name" value="PKS_dehydratase_sf"/>
</dbReference>
<dbReference type="InterPro" id="IPR013968">
    <property type="entry name" value="PKS_KR"/>
</dbReference>
<dbReference type="Pfam" id="PF21089">
    <property type="entry name" value="PKS_DH_N"/>
    <property type="match status" value="1"/>
</dbReference>
<comment type="caution">
    <text evidence="15">The sequence shown here is derived from an EMBL/GenBank/DDBJ whole genome shotgun (WGS) entry which is preliminary data.</text>
</comment>
<evidence type="ECO:0000256" key="2">
    <source>
        <dbReference type="ARBA" id="ARBA00022553"/>
    </source>
</evidence>
<dbReference type="CDD" id="cd02440">
    <property type="entry name" value="AdoMet_MTases"/>
    <property type="match status" value="1"/>
</dbReference>
<dbReference type="InterPro" id="IPR013120">
    <property type="entry name" value="FAR_NAD-bd"/>
</dbReference>
<dbReference type="Pfam" id="PF07993">
    <property type="entry name" value="NAD_binding_4"/>
    <property type="match status" value="1"/>
</dbReference>
<dbReference type="PROSITE" id="PS00455">
    <property type="entry name" value="AMP_BINDING"/>
    <property type="match status" value="1"/>
</dbReference>
<dbReference type="Pfam" id="PF16197">
    <property type="entry name" value="KAsynt_C_assoc"/>
    <property type="match status" value="1"/>
</dbReference>
<dbReference type="Gene3D" id="3.40.366.10">
    <property type="entry name" value="Malonyl-Coenzyme A Acyl Carrier Protein, domain 2"/>
    <property type="match status" value="1"/>
</dbReference>
<accession>A0ABR4DX98</accession>
<dbReference type="PROSITE" id="PS00606">
    <property type="entry name" value="KS3_1"/>
    <property type="match status" value="1"/>
</dbReference>
<name>A0ABR4DX98_9PEZI</name>
<dbReference type="Pfam" id="PF00109">
    <property type="entry name" value="ketoacyl-synt"/>
    <property type="match status" value="1"/>
</dbReference>
<dbReference type="Gene3D" id="1.10.1200.10">
    <property type="entry name" value="ACP-like"/>
    <property type="match status" value="2"/>
</dbReference>
<feature type="domain" description="Carrier" evidence="12">
    <location>
        <begin position="3606"/>
        <end position="3692"/>
    </location>
</feature>
<dbReference type="InterPro" id="IPR036736">
    <property type="entry name" value="ACP-like_sf"/>
</dbReference>
<dbReference type="SUPFAM" id="SSF51735">
    <property type="entry name" value="NAD(P)-binding Rossmann-fold domains"/>
    <property type="match status" value="2"/>
</dbReference>
<proteinExistence type="inferred from homology"/>
<dbReference type="InterPro" id="IPR049900">
    <property type="entry name" value="PKS_mFAS_DH"/>
</dbReference>
<dbReference type="SUPFAM" id="SSF52777">
    <property type="entry name" value="CoA-dependent acyltransferases"/>
    <property type="match status" value="2"/>
</dbReference>
<dbReference type="SMART" id="SM00827">
    <property type="entry name" value="PKS_AT"/>
    <property type="match status" value="1"/>
</dbReference>
<dbReference type="InterPro" id="IPR014031">
    <property type="entry name" value="Ketoacyl_synth_C"/>
</dbReference>
<dbReference type="SUPFAM" id="SSF47336">
    <property type="entry name" value="ACP-like"/>
    <property type="match status" value="2"/>
</dbReference>
<evidence type="ECO:0000259" key="14">
    <source>
        <dbReference type="PROSITE" id="PS52019"/>
    </source>
</evidence>
<dbReference type="InterPro" id="IPR000873">
    <property type="entry name" value="AMP-dep_synth/lig_dom"/>
</dbReference>
<dbReference type="Pfam" id="PF14765">
    <property type="entry name" value="PS-DH"/>
    <property type="match status" value="1"/>
</dbReference>
<feature type="active site" description="Proton donor; for dehydratase activity" evidence="10">
    <location>
        <position position="1171"/>
    </location>
</feature>
<dbReference type="Pfam" id="PF00698">
    <property type="entry name" value="Acyl_transf_1"/>
    <property type="match status" value="1"/>
</dbReference>
<dbReference type="InterPro" id="IPR016036">
    <property type="entry name" value="Malonyl_transacylase_ACP-bd"/>
</dbReference>
<dbReference type="SUPFAM" id="SSF52151">
    <property type="entry name" value="FabD/lysophospholipase-like"/>
    <property type="match status" value="1"/>
</dbReference>
<dbReference type="Gene3D" id="3.10.129.110">
    <property type="entry name" value="Polyketide synthase dehydratase"/>
    <property type="match status" value="1"/>
</dbReference>
<dbReference type="Gene3D" id="3.40.47.10">
    <property type="match status" value="1"/>
</dbReference>
<feature type="region of interest" description="Disordered" evidence="11">
    <location>
        <begin position="2536"/>
        <end position="2604"/>
    </location>
</feature>
<evidence type="ECO:0000256" key="7">
    <source>
        <dbReference type="ARBA" id="ARBA00023002"/>
    </source>
</evidence>
<keyword evidence="6" id="KW-0677">Repeat</keyword>
<organism evidence="15 16">
    <name type="scientific">Diaporthe vaccinii</name>
    <dbReference type="NCBI Taxonomy" id="105482"/>
    <lineage>
        <taxon>Eukaryota</taxon>
        <taxon>Fungi</taxon>
        <taxon>Dikarya</taxon>
        <taxon>Ascomycota</taxon>
        <taxon>Pezizomycotina</taxon>
        <taxon>Sordariomycetes</taxon>
        <taxon>Sordariomycetidae</taxon>
        <taxon>Diaporthales</taxon>
        <taxon>Diaporthaceae</taxon>
        <taxon>Diaporthe</taxon>
        <taxon>Diaporthe eres species complex</taxon>
    </lineage>
</organism>
<dbReference type="InterPro" id="IPR018201">
    <property type="entry name" value="Ketoacyl_synth_AS"/>
</dbReference>
<evidence type="ECO:0000259" key="13">
    <source>
        <dbReference type="PROSITE" id="PS52004"/>
    </source>
</evidence>
<dbReference type="EMBL" id="JBAWTH010000151">
    <property type="protein sequence ID" value="KAL2274667.1"/>
    <property type="molecule type" value="Genomic_DNA"/>
</dbReference>
<protein>
    <submittedName>
        <fullName evidence="15">Uncharacterized protein</fullName>
    </submittedName>
</protein>
<dbReference type="PANTHER" id="PTHR43775">
    <property type="entry name" value="FATTY ACID SYNTHASE"/>
    <property type="match status" value="1"/>
</dbReference>
<dbReference type="SUPFAM" id="SSF56801">
    <property type="entry name" value="Acetyl-CoA synthetase-like"/>
    <property type="match status" value="1"/>
</dbReference>
<evidence type="ECO:0000256" key="8">
    <source>
        <dbReference type="ARBA" id="ARBA00023268"/>
    </source>
</evidence>
<evidence type="ECO:0000256" key="6">
    <source>
        <dbReference type="ARBA" id="ARBA00022737"/>
    </source>
</evidence>
<dbReference type="SUPFAM" id="SSF55048">
    <property type="entry name" value="Probable ACP-binding domain of malonyl-CoA ACP transacylase"/>
    <property type="match status" value="1"/>
</dbReference>
<dbReference type="CDD" id="cd19532">
    <property type="entry name" value="C_PKS-NRPS"/>
    <property type="match status" value="1"/>
</dbReference>
<reference evidence="15 16" key="1">
    <citation type="submission" date="2024-03" db="EMBL/GenBank/DDBJ databases">
        <title>A high-quality draft genome sequence of Diaporthe vaccinii, a causative agent of upright dieback and viscid rot disease in cranberry plants.</title>
        <authorList>
            <person name="Sarrasin M."/>
            <person name="Lang B.F."/>
            <person name="Burger G."/>
        </authorList>
    </citation>
    <scope>NUCLEOTIDE SEQUENCE [LARGE SCALE GENOMIC DNA]</scope>
    <source>
        <strain evidence="15 16">IS7</strain>
    </source>
</reference>
<dbReference type="Gene3D" id="3.30.559.30">
    <property type="entry name" value="Nonribosomal peptide synthetase, condensation domain"/>
    <property type="match status" value="1"/>
</dbReference>
<dbReference type="CDD" id="cd00833">
    <property type="entry name" value="PKS"/>
    <property type="match status" value="1"/>
</dbReference>
<dbReference type="InterPro" id="IPR023213">
    <property type="entry name" value="CAT-like_dom_sf"/>
</dbReference>
<evidence type="ECO:0000313" key="16">
    <source>
        <dbReference type="Proteomes" id="UP001600888"/>
    </source>
</evidence>
<dbReference type="InterPro" id="IPR049551">
    <property type="entry name" value="PKS_DH_C"/>
</dbReference>
<feature type="domain" description="PKS/mFAS DH" evidence="14">
    <location>
        <begin position="955"/>
        <end position="1268"/>
    </location>
</feature>
<evidence type="ECO:0000256" key="4">
    <source>
        <dbReference type="ARBA" id="ARBA00022603"/>
    </source>
</evidence>
<dbReference type="InterPro" id="IPR001242">
    <property type="entry name" value="Condensation_dom"/>
</dbReference>
<dbReference type="InterPro" id="IPR010071">
    <property type="entry name" value="AA_adenyl_dom"/>
</dbReference>
<dbReference type="Pfam" id="PF08659">
    <property type="entry name" value="KR"/>
    <property type="match status" value="1"/>
</dbReference>
<dbReference type="PROSITE" id="PS00012">
    <property type="entry name" value="PHOSPHOPANTETHEINE"/>
    <property type="match status" value="1"/>
</dbReference>
<keyword evidence="5" id="KW-0808">Transferase</keyword>
<evidence type="ECO:0000313" key="15">
    <source>
        <dbReference type="EMBL" id="KAL2274667.1"/>
    </source>
</evidence>
<dbReference type="InterPro" id="IPR016035">
    <property type="entry name" value="Acyl_Trfase/lysoPLipase"/>
</dbReference>
<dbReference type="PROSITE" id="PS50075">
    <property type="entry name" value="CARRIER"/>
    <property type="match status" value="2"/>
</dbReference>
<gene>
    <name evidence="15" type="ORF">FJTKL_03028</name>
</gene>
<evidence type="ECO:0000256" key="9">
    <source>
        <dbReference type="ARBA" id="ARBA00029443"/>
    </source>
</evidence>
<keyword evidence="8" id="KW-0511">Multifunctional enzyme</keyword>
<dbReference type="InterPro" id="IPR020845">
    <property type="entry name" value="AMP-binding_CS"/>
</dbReference>
<dbReference type="SMART" id="SM00826">
    <property type="entry name" value="PKS_DH"/>
    <property type="match status" value="1"/>
</dbReference>